<dbReference type="NCBIfam" id="TIGR01573">
    <property type="entry name" value="cas2"/>
    <property type="match status" value="1"/>
</dbReference>
<comment type="similarity">
    <text evidence="2 9 10">Belongs to the CRISPR-associated endoribonuclease Cas2 protein family.</text>
</comment>
<evidence type="ECO:0000256" key="2">
    <source>
        <dbReference type="ARBA" id="ARBA00009959"/>
    </source>
</evidence>
<evidence type="ECO:0000256" key="1">
    <source>
        <dbReference type="ARBA" id="ARBA00001946"/>
    </source>
</evidence>
<keyword evidence="3 9" id="KW-0540">Nuclease</keyword>
<sequence length="97" mass="11142">MLVLITYDISFSDTAGAKRLRQIAAHCQDYGVRVKYSVFECDVNPEQWVRLKDKLLQTYQPETDSLRLYMLGSKGRNKIEHHGAKAAPDIFRDALII</sequence>
<dbReference type="PIRSF" id="PIRSF032582">
    <property type="entry name" value="Cas2"/>
    <property type="match status" value="1"/>
</dbReference>
<dbReference type="InterPro" id="IPR021127">
    <property type="entry name" value="CRISPR_associated_Cas2"/>
</dbReference>
<dbReference type="HAMAP" id="MF_01471">
    <property type="entry name" value="Cas2"/>
    <property type="match status" value="1"/>
</dbReference>
<organism evidence="11 12">
    <name type="scientific">Cardiobacterium hominis</name>
    <dbReference type="NCBI Taxonomy" id="2718"/>
    <lineage>
        <taxon>Bacteria</taxon>
        <taxon>Pseudomonadati</taxon>
        <taxon>Pseudomonadota</taxon>
        <taxon>Gammaproteobacteria</taxon>
        <taxon>Cardiobacteriales</taxon>
        <taxon>Cardiobacteriaceae</taxon>
        <taxon>Cardiobacterium</taxon>
    </lineage>
</organism>
<dbReference type="PANTHER" id="PTHR34405">
    <property type="entry name" value="CRISPR-ASSOCIATED ENDORIBONUCLEASE CAS2"/>
    <property type="match status" value="1"/>
</dbReference>
<dbReference type="CDD" id="cd09725">
    <property type="entry name" value="Cas2_I_II_III"/>
    <property type="match status" value="1"/>
</dbReference>
<dbReference type="EC" id="3.1.-.-" evidence="9"/>
<evidence type="ECO:0000256" key="7">
    <source>
        <dbReference type="ARBA" id="ARBA00022842"/>
    </source>
</evidence>
<keyword evidence="4 9" id="KW-0479">Metal-binding</keyword>
<evidence type="ECO:0000313" key="12">
    <source>
        <dbReference type="Proteomes" id="UP000190837"/>
    </source>
</evidence>
<evidence type="ECO:0000256" key="5">
    <source>
        <dbReference type="ARBA" id="ARBA00022759"/>
    </source>
</evidence>
<evidence type="ECO:0000256" key="10">
    <source>
        <dbReference type="PIRNR" id="PIRNR032582"/>
    </source>
</evidence>
<protein>
    <recommendedName>
        <fullName evidence="9">CRISPR-associated endoribonuclease Cas2</fullName>
        <ecNumber evidence="9">3.1.-.-</ecNumber>
    </recommendedName>
</protein>
<dbReference type="EMBL" id="FKLO01000026">
    <property type="protein sequence ID" value="SAY70797.1"/>
    <property type="molecule type" value="Genomic_DNA"/>
</dbReference>
<dbReference type="Pfam" id="PF09827">
    <property type="entry name" value="CRISPR_Cas2"/>
    <property type="match status" value="1"/>
</dbReference>
<keyword evidence="8 9" id="KW-0051">Antiviral defense</keyword>
<dbReference type="PANTHER" id="PTHR34405:SF3">
    <property type="entry name" value="CRISPR-ASSOCIATED ENDORIBONUCLEASE CAS2 3"/>
    <property type="match status" value="1"/>
</dbReference>
<reference evidence="12" key="1">
    <citation type="submission" date="2016-04" db="EMBL/GenBank/DDBJ databases">
        <authorList>
            <person name="Tagini F."/>
        </authorList>
    </citation>
    <scope>NUCLEOTIDE SEQUENCE [LARGE SCALE GENOMIC DNA]</scope>
    <source>
        <strain evidence="12">CHUV0807</strain>
    </source>
</reference>
<dbReference type="GO" id="GO:0046872">
    <property type="term" value="F:metal ion binding"/>
    <property type="evidence" value="ECO:0007669"/>
    <property type="project" value="UniProtKB-UniRule"/>
</dbReference>
<evidence type="ECO:0000256" key="8">
    <source>
        <dbReference type="ARBA" id="ARBA00023118"/>
    </source>
</evidence>
<evidence type="ECO:0000256" key="9">
    <source>
        <dbReference type="HAMAP-Rule" id="MF_01471"/>
    </source>
</evidence>
<dbReference type="InterPro" id="IPR019199">
    <property type="entry name" value="Virulence_VapD/CRISPR_Cas2"/>
</dbReference>
<evidence type="ECO:0000256" key="4">
    <source>
        <dbReference type="ARBA" id="ARBA00022723"/>
    </source>
</evidence>
<name>A0A1C3HNY2_9GAMM</name>
<dbReference type="GO" id="GO:0016787">
    <property type="term" value="F:hydrolase activity"/>
    <property type="evidence" value="ECO:0007669"/>
    <property type="project" value="UniProtKB-KW"/>
</dbReference>
<proteinExistence type="inferred from homology"/>
<dbReference type="Proteomes" id="UP000190837">
    <property type="component" value="Unassembled WGS sequence"/>
</dbReference>
<comment type="cofactor">
    <cofactor evidence="1 9">
        <name>Mg(2+)</name>
        <dbReference type="ChEBI" id="CHEBI:18420"/>
    </cofactor>
</comment>
<dbReference type="GO" id="GO:0004521">
    <property type="term" value="F:RNA endonuclease activity"/>
    <property type="evidence" value="ECO:0007669"/>
    <property type="project" value="UniProtKB-UniRule"/>
</dbReference>
<dbReference type="SUPFAM" id="SSF143430">
    <property type="entry name" value="TTP0101/SSO1404-like"/>
    <property type="match status" value="1"/>
</dbReference>
<dbReference type="GO" id="GO:0043571">
    <property type="term" value="P:maintenance of CRISPR repeat elements"/>
    <property type="evidence" value="ECO:0007669"/>
    <property type="project" value="UniProtKB-UniRule"/>
</dbReference>
<evidence type="ECO:0000256" key="6">
    <source>
        <dbReference type="ARBA" id="ARBA00022801"/>
    </source>
</evidence>
<dbReference type="GO" id="GO:0051607">
    <property type="term" value="P:defense response to virus"/>
    <property type="evidence" value="ECO:0007669"/>
    <property type="project" value="UniProtKB-UniRule"/>
</dbReference>
<dbReference type="RefSeq" id="WP_079539618.1">
    <property type="nucleotide sequence ID" value="NZ_CP171111.1"/>
</dbReference>
<keyword evidence="6 9" id="KW-0378">Hydrolase</keyword>
<accession>A0A1C3HNY2</accession>
<feature type="binding site" evidence="9">
    <location>
        <position position="8"/>
    </location>
    <ligand>
        <name>Mg(2+)</name>
        <dbReference type="ChEBI" id="CHEBI:18420"/>
        <note>catalytic</note>
    </ligand>
</feature>
<comment type="subunit">
    <text evidence="9">Homodimer, forms a heterotetramer with a Cas1 homodimer.</text>
</comment>
<comment type="function">
    <text evidence="9">CRISPR (clustered regularly interspaced short palindromic repeat), is an adaptive immune system that provides protection against mobile genetic elements (viruses, transposable elements and conjugative plasmids). CRISPR clusters contain sequences complementary to antecedent mobile elements and target invading nucleic acids. CRISPR clusters are transcribed and processed into CRISPR RNA (crRNA). Functions as a ssRNA-specific endoribonuclease. Involved in the integration of spacer DNA into the CRISPR cassette.</text>
</comment>
<dbReference type="AlphaFoldDB" id="A0A1C3HNY2"/>
<dbReference type="Gene3D" id="3.30.70.240">
    <property type="match status" value="1"/>
</dbReference>
<keyword evidence="5 9" id="KW-0255">Endonuclease</keyword>
<keyword evidence="7 9" id="KW-0460">Magnesium</keyword>
<evidence type="ECO:0000256" key="3">
    <source>
        <dbReference type="ARBA" id="ARBA00022722"/>
    </source>
</evidence>
<evidence type="ECO:0000313" key="11">
    <source>
        <dbReference type="EMBL" id="SAY70797.1"/>
    </source>
</evidence>
<gene>
    <name evidence="9" type="primary">cas2</name>
    <name evidence="11" type="ORF">CHUV0807_0614</name>
</gene>